<sequence>FVHSCQQKTLYGLFCVHFGRNFADRLSIFLCVTKLMDKFYLRPAVYNLLNIMDKFVDNRQQICHQPGNAQIYVQLVHKKVHRHFREWYTLNRKGQFFVPRIRYKVFASFSRQNSQVIDKYLCLEEGEG</sequence>
<reference evidence="1" key="1">
    <citation type="submission" date="2021-07" db="EMBL/GenBank/DDBJ databases">
        <authorList>
            <person name="Catto M.A."/>
            <person name="Jacobson A."/>
            <person name="Kennedy G."/>
            <person name="Labadie P."/>
            <person name="Hunt B.G."/>
            <person name="Srinivasan R."/>
        </authorList>
    </citation>
    <scope>NUCLEOTIDE SEQUENCE</scope>
    <source>
        <strain evidence="1">PL_HMW_Pooled</strain>
        <tissue evidence="1">Head</tissue>
    </source>
</reference>
<dbReference type="AlphaFoldDB" id="A0AAE1HK88"/>
<name>A0AAE1HK88_9NEOP</name>
<keyword evidence="2" id="KW-1185">Reference proteome</keyword>
<dbReference type="GO" id="GO:0016746">
    <property type="term" value="F:acyltransferase activity"/>
    <property type="evidence" value="ECO:0007669"/>
    <property type="project" value="UniProtKB-KW"/>
</dbReference>
<organism evidence="1 2">
    <name type="scientific">Frankliniella fusca</name>
    <dbReference type="NCBI Taxonomy" id="407009"/>
    <lineage>
        <taxon>Eukaryota</taxon>
        <taxon>Metazoa</taxon>
        <taxon>Ecdysozoa</taxon>
        <taxon>Arthropoda</taxon>
        <taxon>Hexapoda</taxon>
        <taxon>Insecta</taxon>
        <taxon>Pterygota</taxon>
        <taxon>Neoptera</taxon>
        <taxon>Paraneoptera</taxon>
        <taxon>Thysanoptera</taxon>
        <taxon>Terebrantia</taxon>
        <taxon>Thripoidea</taxon>
        <taxon>Thripidae</taxon>
        <taxon>Frankliniella</taxon>
    </lineage>
</organism>
<proteinExistence type="predicted"/>
<keyword evidence="1" id="KW-0012">Acyltransferase</keyword>
<protein>
    <submittedName>
        <fullName evidence="1">Acyltransferase PapA3</fullName>
    </submittedName>
</protein>
<keyword evidence="1" id="KW-0808">Transferase</keyword>
<dbReference type="EMBL" id="JAHWGI010001065">
    <property type="protein sequence ID" value="KAK3922125.1"/>
    <property type="molecule type" value="Genomic_DNA"/>
</dbReference>
<evidence type="ECO:0000313" key="2">
    <source>
        <dbReference type="Proteomes" id="UP001219518"/>
    </source>
</evidence>
<reference evidence="1" key="2">
    <citation type="journal article" date="2023" name="BMC Genomics">
        <title>Pest status, molecular evolution, and epigenetic factors derived from the genome assembly of Frankliniella fusca, a thysanopteran phytovirus vector.</title>
        <authorList>
            <person name="Catto M.A."/>
            <person name="Labadie P.E."/>
            <person name="Jacobson A.L."/>
            <person name="Kennedy G.G."/>
            <person name="Srinivasan R."/>
            <person name="Hunt B.G."/>
        </authorList>
    </citation>
    <scope>NUCLEOTIDE SEQUENCE</scope>
    <source>
        <strain evidence="1">PL_HMW_Pooled</strain>
    </source>
</reference>
<gene>
    <name evidence="1" type="ORF">KUF71_011301</name>
</gene>
<evidence type="ECO:0000313" key="1">
    <source>
        <dbReference type="EMBL" id="KAK3922125.1"/>
    </source>
</evidence>
<accession>A0AAE1HK88</accession>
<dbReference type="Proteomes" id="UP001219518">
    <property type="component" value="Unassembled WGS sequence"/>
</dbReference>
<feature type="non-terminal residue" evidence="1">
    <location>
        <position position="1"/>
    </location>
</feature>
<comment type="caution">
    <text evidence="1">The sequence shown here is derived from an EMBL/GenBank/DDBJ whole genome shotgun (WGS) entry which is preliminary data.</text>
</comment>